<evidence type="ECO:0000256" key="7">
    <source>
        <dbReference type="ARBA" id="ARBA00023136"/>
    </source>
</evidence>
<dbReference type="PANTHER" id="PTHR30472:SF1">
    <property type="entry name" value="FE(3+) DICITRATE TRANSPORT SYSTEM PERMEASE PROTEIN FECC-RELATED"/>
    <property type="match status" value="1"/>
</dbReference>
<comment type="similarity">
    <text evidence="2">Belongs to the binding-protein-dependent transport system permease family. FecCD subfamily.</text>
</comment>
<comment type="caution">
    <text evidence="9">The sequence shown here is derived from an EMBL/GenBank/DDBJ whole genome shotgun (WGS) entry which is preliminary data.</text>
</comment>
<evidence type="ECO:0000256" key="1">
    <source>
        <dbReference type="ARBA" id="ARBA00004651"/>
    </source>
</evidence>
<feature type="transmembrane region" description="Helical" evidence="8">
    <location>
        <begin position="314"/>
        <end position="332"/>
    </location>
</feature>
<feature type="transmembrane region" description="Helical" evidence="8">
    <location>
        <begin position="156"/>
        <end position="175"/>
    </location>
</feature>
<keyword evidence="10" id="KW-1185">Reference proteome</keyword>
<feature type="transmembrane region" description="Helical" evidence="8">
    <location>
        <begin position="21"/>
        <end position="40"/>
    </location>
</feature>
<keyword evidence="3" id="KW-0813">Transport</keyword>
<dbReference type="Pfam" id="PF01032">
    <property type="entry name" value="FecCD"/>
    <property type="match status" value="1"/>
</dbReference>
<feature type="transmembrane region" description="Helical" evidence="8">
    <location>
        <begin position="200"/>
        <end position="219"/>
    </location>
</feature>
<proteinExistence type="inferred from homology"/>
<dbReference type="EMBL" id="JAWIIJ010000007">
    <property type="protein sequence ID" value="MDV2079398.1"/>
    <property type="molecule type" value="Genomic_DNA"/>
</dbReference>
<dbReference type="Gene3D" id="1.10.3470.10">
    <property type="entry name" value="ABC transporter involved in vitamin B12 uptake, BtuC"/>
    <property type="match status" value="1"/>
</dbReference>
<dbReference type="InterPro" id="IPR000522">
    <property type="entry name" value="ABC_transptr_permease_BtuC"/>
</dbReference>
<protein>
    <submittedName>
        <fullName evidence="9">Iron ABC transporter permease</fullName>
    </submittedName>
</protein>
<feature type="transmembrane region" description="Helical" evidence="8">
    <location>
        <begin position="70"/>
        <end position="87"/>
    </location>
</feature>
<feature type="transmembrane region" description="Helical" evidence="8">
    <location>
        <begin position="124"/>
        <end position="144"/>
    </location>
</feature>
<sequence>MILSNLRRRQQRQRQRGLVAGVLLLLGLMALSVGIGARWVPVSVTLDALSAFDPGVIDHLLVRQLRLPRTLVAVLVGCALGVAGVVLQAITRNPLADPGLLGINAGAAVAIVAGVAYWGVTDVLGHLGLGFVGAAVASVAVYLLGGLKQGINPVRVLLAGAAVTVMLMAMAQIIINSNELVFDQFRHWAVGSLQGRGSQLIVPVLVLVCLGLALAFYLSRALDVLALGGDFGQSLGLRPGLVWLLAAVAIVLLAGAATAAAGPISFVGLAAPHLARMIVGPDHRWLLPYTTVLAAILTLAADVLGRLVVHPGEVGVGIMVALIGGPFFVALARRRRLAQL</sequence>
<dbReference type="RefSeq" id="WP_316973957.1">
    <property type="nucleotide sequence ID" value="NZ_JAWIIJ010000007.1"/>
</dbReference>
<dbReference type="SUPFAM" id="SSF81345">
    <property type="entry name" value="ABC transporter involved in vitamin B12 uptake, BtuC"/>
    <property type="match status" value="1"/>
</dbReference>
<keyword evidence="4" id="KW-1003">Cell membrane</keyword>
<evidence type="ECO:0000256" key="2">
    <source>
        <dbReference type="ARBA" id="ARBA00007935"/>
    </source>
</evidence>
<evidence type="ECO:0000313" key="10">
    <source>
        <dbReference type="Proteomes" id="UP001269819"/>
    </source>
</evidence>
<evidence type="ECO:0000256" key="8">
    <source>
        <dbReference type="SAM" id="Phobius"/>
    </source>
</evidence>
<organism evidence="9 10">
    <name type="scientific">Marinobacter xestospongiae</name>
    <dbReference type="NCBI Taxonomy" id="994319"/>
    <lineage>
        <taxon>Bacteria</taxon>
        <taxon>Pseudomonadati</taxon>
        <taxon>Pseudomonadota</taxon>
        <taxon>Gammaproteobacteria</taxon>
        <taxon>Pseudomonadales</taxon>
        <taxon>Marinobacteraceae</taxon>
        <taxon>Marinobacter</taxon>
    </lineage>
</organism>
<gene>
    <name evidence="9" type="ORF">RYS15_11925</name>
</gene>
<keyword evidence="6 8" id="KW-1133">Transmembrane helix</keyword>
<accession>A0ABU3VYP0</accession>
<evidence type="ECO:0000256" key="4">
    <source>
        <dbReference type="ARBA" id="ARBA00022475"/>
    </source>
</evidence>
<reference evidence="9 10" key="1">
    <citation type="submission" date="2023-10" db="EMBL/GenBank/DDBJ databases">
        <title>Characteristics and mechanism of a salt-tolerant marine origin heterotrophic nitrifying- aerobic denitrifying bacteria Marinobacter xestospongiae HN1.</title>
        <authorList>
            <person name="Qi R."/>
        </authorList>
    </citation>
    <scope>NUCLEOTIDE SEQUENCE [LARGE SCALE GENOMIC DNA]</scope>
    <source>
        <strain evidence="9 10">HN1</strain>
    </source>
</reference>
<dbReference type="PANTHER" id="PTHR30472">
    <property type="entry name" value="FERRIC ENTEROBACTIN TRANSPORT SYSTEM PERMEASE PROTEIN"/>
    <property type="match status" value="1"/>
</dbReference>
<dbReference type="Proteomes" id="UP001269819">
    <property type="component" value="Unassembled WGS sequence"/>
</dbReference>
<evidence type="ECO:0000313" key="9">
    <source>
        <dbReference type="EMBL" id="MDV2079398.1"/>
    </source>
</evidence>
<name>A0ABU3VYP0_9GAMM</name>
<comment type="subcellular location">
    <subcellularLocation>
        <location evidence="1">Cell membrane</location>
        <topology evidence="1">Multi-pass membrane protein</topology>
    </subcellularLocation>
</comment>
<dbReference type="CDD" id="cd06550">
    <property type="entry name" value="TM_ABC_iron-siderophores_like"/>
    <property type="match status" value="1"/>
</dbReference>
<keyword evidence="5 8" id="KW-0812">Transmembrane</keyword>
<evidence type="ECO:0000256" key="5">
    <source>
        <dbReference type="ARBA" id="ARBA00022692"/>
    </source>
</evidence>
<feature type="transmembrane region" description="Helical" evidence="8">
    <location>
        <begin position="99"/>
        <end position="118"/>
    </location>
</feature>
<keyword evidence="7 8" id="KW-0472">Membrane</keyword>
<dbReference type="InterPro" id="IPR037294">
    <property type="entry name" value="ABC_BtuC-like"/>
</dbReference>
<evidence type="ECO:0000256" key="3">
    <source>
        <dbReference type="ARBA" id="ARBA00022448"/>
    </source>
</evidence>
<evidence type="ECO:0000256" key="6">
    <source>
        <dbReference type="ARBA" id="ARBA00022989"/>
    </source>
</evidence>
<feature type="transmembrane region" description="Helical" evidence="8">
    <location>
        <begin position="240"/>
        <end position="257"/>
    </location>
</feature>